<dbReference type="EMBL" id="RRYP01016519">
    <property type="protein sequence ID" value="TNV75014.1"/>
    <property type="molecule type" value="Genomic_DNA"/>
</dbReference>
<dbReference type="AlphaFoldDB" id="A0A8J8NHX3"/>
<keyword evidence="1" id="KW-1133">Transmembrane helix</keyword>
<evidence type="ECO:0000313" key="3">
    <source>
        <dbReference type="Proteomes" id="UP000785679"/>
    </source>
</evidence>
<dbReference type="OrthoDB" id="292008at2759"/>
<sequence length="529" mass="61687">MTLNIISNNIYIFSYDGVFALSLFKINENNEEIEVDAGDFEKQENQILMNDGCFSSQRSIEINFKLQLWLDSLITSSSMYFSDLATAENFHRVYIVRNDLTIFEIDVGSGLGEITLNPVSKQFNISNSTQEQNEFYLPHPYLIDDEGSNRVYAITESGAVSFSTLQSISNIEFRTEEFMNRKQIFNVHKNSKAQIIVIACGSEGIDIYDILKDGLLKHKKQLTPKDLDLDGAIIIDVDSNDDETKLFLLDKQSGLIIYDIKDINQITKIMNVEIQNTKNFDFYHNTFFIVAQTNTFLEYAVEVFINFELQQYYFNSLYLDEMSINSVNVFEHYAVLVGEDGHKIVYHSIYNKFINQSLIQHTYFQEENLLKMKEYDITKKYKTTNRILVGIAKYEFKYLEIQLNDPTITCYFAEPTIQNYKVKLNSTSCKSKTEQQDQSPFSICQVTHEFSYTAEQVNYLIIQGPGNKTKYLRLTILMYSLLVGSIWLVILTIYLYKRWGYKIKFLFWKRKQLIATQPFNQEVEMQNQS</sequence>
<proteinExistence type="predicted"/>
<keyword evidence="3" id="KW-1185">Reference proteome</keyword>
<keyword evidence="1" id="KW-0812">Transmembrane</keyword>
<reference evidence="2" key="1">
    <citation type="submission" date="2019-06" db="EMBL/GenBank/DDBJ databases">
        <authorList>
            <person name="Zheng W."/>
        </authorList>
    </citation>
    <scope>NUCLEOTIDE SEQUENCE</scope>
    <source>
        <strain evidence="2">QDHG01</strain>
    </source>
</reference>
<accession>A0A8J8NHX3</accession>
<protein>
    <recommendedName>
        <fullName evidence="4">Transmembrane protein</fullName>
    </recommendedName>
</protein>
<dbReference type="Proteomes" id="UP000785679">
    <property type="component" value="Unassembled WGS sequence"/>
</dbReference>
<name>A0A8J8NHX3_HALGN</name>
<keyword evidence="1" id="KW-0472">Membrane</keyword>
<feature type="transmembrane region" description="Helical" evidence="1">
    <location>
        <begin position="476"/>
        <end position="496"/>
    </location>
</feature>
<evidence type="ECO:0000313" key="2">
    <source>
        <dbReference type="EMBL" id="TNV75014.1"/>
    </source>
</evidence>
<organism evidence="2 3">
    <name type="scientific">Halteria grandinella</name>
    <dbReference type="NCBI Taxonomy" id="5974"/>
    <lineage>
        <taxon>Eukaryota</taxon>
        <taxon>Sar</taxon>
        <taxon>Alveolata</taxon>
        <taxon>Ciliophora</taxon>
        <taxon>Intramacronucleata</taxon>
        <taxon>Spirotrichea</taxon>
        <taxon>Stichotrichia</taxon>
        <taxon>Sporadotrichida</taxon>
        <taxon>Halteriidae</taxon>
        <taxon>Halteria</taxon>
    </lineage>
</organism>
<gene>
    <name evidence="2" type="ORF">FGO68_gene2284</name>
</gene>
<evidence type="ECO:0000256" key="1">
    <source>
        <dbReference type="SAM" id="Phobius"/>
    </source>
</evidence>
<comment type="caution">
    <text evidence="2">The sequence shown here is derived from an EMBL/GenBank/DDBJ whole genome shotgun (WGS) entry which is preliminary data.</text>
</comment>
<evidence type="ECO:0008006" key="4">
    <source>
        <dbReference type="Google" id="ProtNLM"/>
    </source>
</evidence>